<sequence>MRATIRFGRIYRVARAGDLRAGSAGALVSVVVSEGGRRGVARIDRSRLPEPILAGAPRRFMLSPAWARRAGTPIRRFIRIDAEPTPDDLAFVAEALTRCDDAGDALAAAITQDRTVTMKQSRTALADGIGAVPDAPEALRTFFDAIERKPDWVDDALMRRGAEVCRRGGVNSLDVLGSALLAGYRSSATTDLLVRTGRLNGDGARRRVGETVKRWYECVQPGGMDRDGQGWQLTVHVRLMHAMINRHYARSDDWSVADWGLPINQADQSATYELFCSFYLMGMRSLGMPISRDDGRAVMHLWRYIGWLMGVDDRFLALDEQDGRRKLYHVLLTSPAPDEHAVTLARALVDSRLTLDYGRLRTLRRRFQYQKIRSVSAAHIGRVGLAELGLGFALPWYAAVRIPANFVKHTAARIVPGGSGWLLRRSEREQYRGMMRHFPGERAEVARHP</sequence>
<protein>
    <recommendedName>
        <fullName evidence="1">ER-bound oxygenase mpaB/mpaB'/Rubber oxygenase catalytic domain-containing protein</fullName>
    </recommendedName>
</protein>
<reference evidence="2 3" key="1">
    <citation type="submission" date="2023-04" db="EMBL/GenBank/DDBJ databases">
        <title>Forest soil microbial communities from Buena Vista Peninsula, Colon Province, Panama.</title>
        <authorList>
            <person name="Bouskill N."/>
        </authorList>
    </citation>
    <scope>NUCLEOTIDE SEQUENCE [LARGE SCALE GENOMIC DNA]</scope>
    <source>
        <strain evidence="2 3">CFH S0262</strain>
    </source>
</reference>
<comment type="caution">
    <text evidence="2">The sequence shown here is derived from an EMBL/GenBank/DDBJ whole genome shotgun (WGS) entry which is preliminary data.</text>
</comment>
<keyword evidence="3" id="KW-1185">Reference proteome</keyword>
<name>A0ABT6M4A2_9NOCA</name>
<proteinExistence type="predicted"/>
<evidence type="ECO:0000313" key="3">
    <source>
        <dbReference type="Proteomes" id="UP001160334"/>
    </source>
</evidence>
<feature type="domain" description="ER-bound oxygenase mpaB/mpaB'/Rubber oxygenase catalytic" evidence="1">
    <location>
        <begin position="190"/>
        <end position="401"/>
    </location>
</feature>
<gene>
    <name evidence="2" type="ORF">M2280_000343</name>
</gene>
<dbReference type="PANTHER" id="PTHR37539">
    <property type="entry name" value="SECRETED PROTEIN-RELATED"/>
    <property type="match status" value="1"/>
</dbReference>
<dbReference type="Pfam" id="PF09995">
    <property type="entry name" value="MPAB_Lcp_cat"/>
    <property type="match status" value="1"/>
</dbReference>
<dbReference type="EMBL" id="JARXVC010000001">
    <property type="protein sequence ID" value="MDH6279138.1"/>
    <property type="molecule type" value="Genomic_DNA"/>
</dbReference>
<evidence type="ECO:0000313" key="2">
    <source>
        <dbReference type="EMBL" id="MDH6279138.1"/>
    </source>
</evidence>
<accession>A0ABT6M4A2</accession>
<dbReference type="Proteomes" id="UP001160334">
    <property type="component" value="Unassembled WGS sequence"/>
</dbReference>
<organism evidence="2 3">
    <name type="scientific">Prescottella agglutinans</name>
    <dbReference type="NCBI Taxonomy" id="1644129"/>
    <lineage>
        <taxon>Bacteria</taxon>
        <taxon>Bacillati</taxon>
        <taxon>Actinomycetota</taxon>
        <taxon>Actinomycetes</taxon>
        <taxon>Mycobacteriales</taxon>
        <taxon>Nocardiaceae</taxon>
        <taxon>Prescottella</taxon>
    </lineage>
</organism>
<dbReference type="PANTHER" id="PTHR37539:SF1">
    <property type="entry name" value="ER-BOUND OXYGENASE MPAB_MPAB'_RUBBER OXYGENASE CATALYTIC DOMAIN-CONTAINING PROTEIN"/>
    <property type="match status" value="1"/>
</dbReference>
<dbReference type="InterPro" id="IPR018713">
    <property type="entry name" value="MPAB/Lcp_cat_dom"/>
</dbReference>
<dbReference type="InterPro" id="IPR037473">
    <property type="entry name" value="Lcp-like"/>
</dbReference>
<evidence type="ECO:0000259" key="1">
    <source>
        <dbReference type="Pfam" id="PF09995"/>
    </source>
</evidence>